<dbReference type="Pfam" id="PF00528">
    <property type="entry name" value="BPD_transp_1"/>
    <property type="match status" value="1"/>
</dbReference>
<evidence type="ECO:0000256" key="7">
    <source>
        <dbReference type="RuleBase" id="RU363032"/>
    </source>
</evidence>
<comment type="similarity">
    <text evidence="7">Belongs to the binding-protein-dependent transport system permease family.</text>
</comment>
<dbReference type="InterPro" id="IPR035906">
    <property type="entry name" value="MetI-like_sf"/>
</dbReference>
<evidence type="ECO:0000313" key="10">
    <source>
        <dbReference type="Proteomes" id="UP000184346"/>
    </source>
</evidence>
<proteinExistence type="inferred from homology"/>
<feature type="transmembrane region" description="Helical" evidence="7">
    <location>
        <begin position="82"/>
        <end position="106"/>
    </location>
</feature>
<evidence type="ECO:0000256" key="4">
    <source>
        <dbReference type="ARBA" id="ARBA00022692"/>
    </source>
</evidence>
<evidence type="ECO:0000259" key="8">
    <source>
        <dbReference type="PROSITE" id="PS50928"/>
    </source>
</evidence>
<dbReference type="EMBL" id="FQUJ01000004">
    <property type="protein sequence ID" value="SHE76947.1"/>
    <property type="molecule type" value="Genomic_DNA"/>
</dbReference>
<protein>
    <submittedName>
        <fullName evidence="9">NitT/TauT family transport system permease protein</fullName>
    </submittedName>
</protein>
<feature type="transmembrane region" description="Helical" evidence="7">
    <location>
        <begin position="27"/>
        <end position="50"/>
    </location>
</feature>
<feature type="domain" description="ABC transmembrane type-1" evidence="8">
    <location>
        <begin position="78"/>
        <end position="258"/>
    </location>
</feature>
<reference evidence="9 10" key="1">
    <citation type="submission" date="2016-11" db="EMBL/GenBank/DDBJ databases">
        <authorList>
            <person name="Jaros S."/>
            <person name="Januszkiewicz K."/>
            <person name="Wedrychowicz H."/>
        </authorList>
    </citation>
    <scope>NUCLEOTIDE SEQUENCE [LARGE SCALE GENOMIC DNA]</scope>
    <source>
        <strain evidence="9 10">DSM 19980</strain>
    </source>
</reference>
<evidence type="ECO:0000256" key="2">
    <source>
        <dbReference type="ARBA" id="ARBA00022448"/>
    </source>
</evidence>
<dbReference type="PANTHER" id="PTHR30151">
    <property type="entry name" value="ALKANE SULFONATE ABC TRANSPORTER-RELATED, MEMBRANE SUBUNIT"/>
    <property type="match status" value="1"/>
</dbReference>
<keyword evidence="3" id="KW-1003">Cell membrane</keyword>
<name>A0A1M4W6W1_9GAMM</name>
<keyword evidence="5 7" id="KW-1133">Transmembrane helix</keyword>
<dbReference type="CDD" id="cd06261">
    <property type="entry name" value="TM_PBP2"/>
    <property type="match status" value="1"/>
</dbReference>
<feature type="transmembrane region" description="Helical" evidence="7">
    <location>
        <begin position="207"/>
        <end position="228"/>
    </location>
</feature>
<dbReference type="AlphaFoldDB" id="A0A1M4W6W1"/>
<feature type="transmembrane region" description="Helical" evidence="7">
    <location>
        <begin position="118"/>
        <end position="138"/>
    </location>
</feature>
<evidence type="ECO:0000256" key="1">
    <source>
        <dbReference type="ARBA" id="ARBA00004651"/>
    </source>
</evidence>
<dbReference type="SUPFAM" id="SSF161098">
    <property type="entry name" value="MetI-like"/>
    <property type="match status" value="1"/>
</dbReference>
<evidence type="ECO:0000313" key="9">
    <source>
        <dbReference type="EMBL" id="SHE76947.1"/>
    </source>
</evidence>
<keyword evidence="2 7" id="KW-0813">Transport</keyword>
<dbReference type="STRING" id="1121942.SAMN02745148_01100"/>
<gene>
    <name evidence="9" type="ORF">SAMN02745148_01100</name>
</gene>
<dbReference type="Gene3D" id="1.10.3720.10">
    <property type="entry name" value="MetI-like"/>
    <property type="match status" value="1"/>
</dbReference>
<evidence type="ECO:0000256" key="6">
    <source>
        <dbReference type="ARBA" id="ARBA00023136"/>
    </source>
</evidence>
<dbReference type="RefSeq" id="WP_072820529.1">
    <property type="nucleotide sequence ID" value="NZ_FQUJ01000004.1"/>
</dbReference>
<dbReference type="InterPro" id="IPR000515">
    <property type="entry name" value="MetI-like"/>
</dbReference>
<keyword evidence="6 7" id="KW-0472">Membrane</keyword>
<accession>A0A1M4W6W1</accession>
<evidence type="ECO:0000256" key="5">
    <source>
        <dbReference type="ARBA" id="ARBA00022989"/>
    </source>
</evidence>
<sequence>MEVASKSSAYRARWFEFLTPTSKRWRLLLGATVWVIFFGLWEMAVLWGWVNTLLVPSPLEVIRTLYELFAERGFLSDVGISIARILGSFLVACTLAIPLGILMGSFKTVEAFFNPFVSAWRYLPAPAFIPILLMWFGTGELPKLALLFLGVIFFLITLIMDHTSQVRAELIETAMTLGGQRWQILWTVVVPAVLPNILTSMRQMLAIAWTYLVIAEIIASTTGIGAMMMRARRFLHTDEIMAGILIIGILGLAFDVLFRWLQRVLFPYLDQEGH</sequence>
<feature type="transmembrane region" description="Helical" evidence="7">
    <location>
        <begin position="240"/>
        <end position="261"/>
    </location>
</feature>
<dbReference type="PROSITE" id="PS50928">
    <property type="entry name" value="ABC_TM1"/>
    <property type="match status" value="1"/>
</dbReference>
<keyword evidence="4 7" id="KW-0812">Transmembrane</keyword>
<evidence type="ECO:0000256" key="3">
    <source>
        <dbReference type="ARBA" id="ARBA00022475"/>
    </source>
</evidence>
<dbReference type="GO" id="GO:0055085">
    <property type="term" value="P:transmembrane transport"/>
    <property type="evidence" value="ECO:0007669"/>
    <property type="project" value="InterPro"/>
</dbReference>
<dbReference type="Proteomes" id="UP000184346">
    <property type="component" value="Unassembled WGS sequence"/>
</dbReference>
<dbReference type="GO" id="GO:0005886">
    <property type="term" value="C:plasma membrane"/>
    <property type="evidence" value="ECO:0007669"/>
    <property type="project" value="UniProtKB-SubCell"/>
</dbReference>
<comment type="subcellular location">
    <subcellularLocation>
        <location evidence="1 7">Cell membrane</location>
        <topology evidence="1 7">Multi-pass membrane protein</topology>
    </subcellularLocation>
</comment>
<keyword evidence="10" id="KW-1185">Reference proteome</keyword>
<dbReference type="OrthoDB" id="258894at2"/>
<feature type="transmembrane region" description="Helical" evidence="7">
    <location>
        <begin position="182"/>
        <end position="201"/>
    </location>
</feature>
<dbReference type="PANTHER" id="PTHR30151:SF0">
    <property type="entry name" value="ABC TRANSPORTER PERMEASE PROTEIN MJ0413-RELATED"/>
    <property type="match status" value="1"/>
</dbReference>
<feature type="transmembrane region" description="Helical" evidence="7">
    <location>
        <begin position="144"/>
        <end position="161"/>
    </location>
</feature>
<organism evidence="9 10">
    <name type="scientific">Modicisalibacter ilicicola DSM 19980</name>
    <dbReference type="NCBI Taxonomy" id="1121942"/>
    <lineage>
        <taxon>Bacteria</taxon>
        <taxon>Pseudomonadati</taxon>
        <taxon>Pseudomonadota</taxon>
        <taxon>Gammaproteobacteria</taxon>
        <taxon>Oceanospirillales</taxon>
        <taxon>Halomonadaceae</taxon>
        <taxon>Modicisalibacter</taxon>
    </lineage>
</organism>